<comment type="function">
    <text evidence="8">Transcription factor.</text>
</comment>
<dbReference type="InterPro" id="IPR001005">
    <property type="entry name" value="SANT/Myb"/>
</dbReference>
<dbReference type="SMART" id="SM00717">
    <property type="entry name" value="SANT"/>
    <property type="match status" value="2"/>
</dbReference>
<dbReference type="Pfam" id="PF00249">
    <property type="entry name" value="Myb_DNA-binding"/>
    <property type="match status" value="2"/>
</dbReference>
<keyword evidence="4" id="KW-0238">DNA-binding</keyword>
<feature type="region of interest" description="Disordered" evidence="9">
    <location>
        <begin position="25"/>
        <end position="52"/>
    </location>
</feature>
<dbReference type="CDD" id="cd00167">
    <property type="entry name" value="SANT"/>
    <property type="match status" value="2"/>
</dbReference>
<dbReference type="FunFam" id="1.10.10.60:FF:000404">
    <property type="entry name" value="Transcription factor MYB97"/>
    <property type="match status" value="1"/>
</dbReference>
<evidence type="ECO:0000256" key="1">
    <source>
        <dbReference type="ARBA" id="ARBA00004123"/>
    </source>
</evidence>
<protein>
    <submittedName>
        <fullName evidence="12">Transcription factor GAMYB</fullName>
    </submittedName>
</protein>
<keyword evidence="3" id="KW-0805">Transcription regulation</keyword>
<gene>
    <name evidence="12" type="ORF">Slati_0714700</name>
</gene>
<dbReference type="GO" id="GO:0003700">
    <property type="term" value="F:DNA-binding transcription factor activity"/>
    <property type="evidence" value="ECO:0007669"/>
    <property type="project" value="UniProtKB-ARBA"/>
</dbReference>
<evidence type="ECO:0000256" key="4">
    <source>
        <dbReference type="ARBA" id="ARBA00023125"/>
    </source>
</evidence>
<accession>A0AAW2Y577</accession>
<evidence type="ECO:0000256" key="7">
    <source>
        <dbReference type="ARBA" id="ARBA00023242"/>
    </source>
</evidence>
<name>A0AAW2Y577_9LAMI</name>
<reference evidence="12" key="1">
    <citation type="submission" date="2020-06" db="EMBL/GenBank/DDBJ databases">
        <authorList>
            <person name="Li T."/>
            <person name="Hu X."/>
            <person name="Zhang T."/>
            <person name="Song X."/>
            <person name="Zhang H."/>
            <person name="Dai N."/>
            <person name="Sheng W."/>
            <person name="Hou X."/>
            <person name="Wei L."/>
        </authorList>
    </citation>
    <scope>NUCLEOTIDE SEQUENCE</scope>
    <source>
        <strain evidence="12">KEN1</strain>
        <tissue evidence="12">Leaf</tissue>
    </source>
</reference>
<dbReference type="SUPFAM" id="SSF46689">
    <property type="entry name" value="Homeodomain-like"/>
    <property type="match status" value="1"/>
</dbReference>
<dbReference type="PANTHER" id="PTHR47995">
    <property type="entry name" value="TRANSCRIPTION FACTOR MYB33-RELATED"/>
    <property type="match status" value="1"/>
</dbReference>
<dbReference type="FunFam" id="1.10.10.60:FF:000001">
    <property type="entry name" value="MYB-related transcription factor"/>
    <property type="match status" value="1"/>
</dbReference>
<comment type="subcellular location">
    <subcellularLocation>
        <location evidence="1">Nucleus</location>
    </subcellularLocation>
</comment>
<feature type="domain" description="HTH myb-type" evidence="11">
    <location>
        <begin position="215"/>
        <end position="269"/>
    </location>
</feature>
<dbReference type="EMBL" id="JACGWN010000002">
    <property type="protein sequence ID" value="KAL0460875.1"/>
    <property type="molecule type" value="Genomic_DNA"/>
</dbReference>
<dbReference type="GO" id="GO:0003677">
    <property type="term" value="F:DNA binding"/>
    <property type="evidence" value="ECO:0007669"/>
    <property type="project" value="UniProtKB-KW"/>
</dbReference>
<keyword evidence="6" id="KW-0804">Transcription</keyword>
<dbReference type="GO" id="GO:0080092">
    <property type="term" value="P:regulation of pollen tube growth"/>
    <property type="evidence" value="ECO:0007669"/>
    <property type="project" value="UniProtKB-ARBA"/>
</dbReference>
<evidence type="ECO:0000256" key="9">
    <source>
        <dbReference type="SAM" id="MobiDB-lite"/>
    </source>
</evidence>
<evidence type="ECO:0000256" key="5">
    <source>
        <dbReference type="ARBA" id="ARBA00023159"/>
    </source>
</evidence>
<keyword evidence="2" id="KW-0677">Repeat</keyword>
<dbReference type="AlphaFoldDB" id="A0AAW2Y577"/>
<feature type="domain" description="HTH myb-type" evidence="11">
    <location>
        <begin position="162"/>
        <end position="214"/>
    </location>
</feature>
<proteinExistence type="predicted"/>
<reference evidence="12" key="2">
    <citation type="journal article" date="2024" name="Plant">
        <title>Genomic evolution and insights into agronomic trait innovations of Sesamum species.</title>
        <authorList>
            <person name="Miao H."/>
            <person name="Wang L."/>
            <person name="Qu L."/>
            <person name="Liu H."/>
            <person name="Sun Y."/>
            <person name="Le M."/>
            <person name="Wang Q."/>
            <person name="Wei S."/>
            <person name="Zheng Y."/>
            <person name="Lin W."/>
            <person name="Duan Y."/>
            <person name="Cao H."/>
            <person name="Xiong S."/>
            <person name="Wang X."/>
            <person name="Wei L."/>
            <person name="Li C."/>
            <person name="Ma Q."/>
            <person name="Ju M."/>
            <person name="Zhao R."/>
            <person name="Li G."/>
            <person name="Mu C."/>
            <person name="Tian Q."/>
            <person name="Mei H."/>
            <person name="Zhang T."/>
            <person name="Gao T."/>
            <person name="Zhang H."/>
        </authorList>
    </citation>
    <scope>NUCLEOTIDE SEQUENCE</scope>
    <source>
        <strain evidence="12">KEN1</strain>
    </source>
</reference>
<dbReference type="GO" id="GO:0005634">
    <property type="term" value="C:nucleus"/>
    <property type="evidence" value="ECO:0007669"/>
    <property type="project" value="UniProtKB-SubCell"/>
</dbReference>
<evidence type="ECO:0000256" key="2">
    <source>
        <dbReference type="ARBA" id="ARBA00022737"/>
    </source>
</evidence>
<dbReference type="PROSITE" id="PS50090">
    <property type="entry name" value="MYB_LIKE"/>
    <property type="match status" value="2"/>
</dbReference>
<dbReference type="Gene3D" id="1.10.10.60">
    <property type="entry name" value="Homeodomain-like"/>
    <property type="match status" value="2"/>
</dbReference>
<evidence type="ECO:0000259" key="11">
    <source>
        <dbReference type="PROSITE" id="PS51294"/>
    </source>
</evidence>
<keyword evidence="5" id="KW-0010">Activator</keyword>
<evidence type="ECO:0000259" key="10">
    <source>
        <dbReference type="PROSITE" id="PS50090"/>
    </source>
</evidence>
<dbReference type="PROSITE" id="PS51294">
    <property type="entry name" value="HTH_MYB"/>
    <property type="match status" value="2"/>
</dbReference>
<evidence type="ECO:0000256" key="6">
    <source>
        <dbReference type="ARBA" id="ARBA00023163"/>
    </source>
</evidence>
<organism evidence="12">
    <name type="scientific">Sesamum latifolium</name>
    <dbReference type="NCBI Taxonomy" id="2727402"/>
    <lineage>
        <taxon>Eukaryota</taxon>
        <taxon>Viridiplantae</taxon>
        <taxon>Streptophyta</taxon>
        <taxon>Embryophyta</taxon>
        <taxon>Tracheophyta</taxon>
        <taxon>Spermatophyta</taxon>
        <taxon>Magnoliopsida</taxon>
        <taxon>eudicotyledons</taxon>
        <taxon>Gunneridae</taxon>
        <taxon>Pentapetalae</taxon>
        <taxon>asterids</taxon>
        <taxon>lamiids</taxon>
        <taxon>Lamiales</taxon>
        <taxon>Pedaliaceae</taxon>
        <taxon>Sesamum</taxon>
    </lineage>
</organism>
<comment type="caution">
    <text evidence="12">The sequence shown here is derived from an EMBL/GenBank/DDBJ whole genome shotgun (WGS) entry which is preliminary data.</text>
</comment>
<dbReference type="PANTHER" id="PTHR47995:SF31">
    <property type="entry name" value="TRANSCRIPTION FACTOR GAMYB-LIKE"/>
    <property type="match status" value="1"/>
</dbReference>
<evidence type="ECO:0000256" key="3">
    <source>
        <dbReference type="ARBA" id="ARBA00023015"/>
    </source>
</evidence>
<dbReference type="GO" id="GO:0048235">
    <property type="term" value="P:pollen sperm cell differentiation"/>
    <property type="evidence" value="ECO:0007669"/>
    <property type="project" value="UniProtKB-ARBA"/>
</dbReference>
<dbReference type="GO" id="GO:0090406">
    <property type="term" value="C:pollen tube"/>
    <property type="evidence" value="ECO:0007669"/>
    <property type="project" value="UniProtKB-ARBA"/>
</dbReference>
<dbReference type="InterPro" id="IPR017930">
    <property type="entry name" value="Myb_dom"/>
</dbReference>
<feature type="domain" description="Myb-like" evidence="10">
    <location>
        <begin position="162"/>
        <end position="214"/>
    </location>
</feature>
<evidence type="ECO:0000256" key="8">
    <source>
        <dbReference type="ARBA" id="ARBA00057804"/>
    </source>
</evidence>
<evidence type="ECO:0000313" key="12">
    <source>
        <dbReference type="EMBL" id="KAL0460875.1"/>
    </source>
</evidence>
<sequence length="676" mass="73700">MGLGAINSPEDGELIGGGLEQWLESTSDGEFNGGARGWRRAEKNSGNRLGGGGGGGWVVVNHFLPPHTENERERDVGMVGWSLTNMVESKNMKMATEEVKGGELEFSHCSDSAFRQQISAGIDFVVFEMSMTSESDERMMLNNGVDSPSVDDANSGGNVGGNGPLKKGPWTSAEDAILVEYVTKHGEGNWNAVQKHSGLARCGKSCRLRWANHLRPDLKKGAFTPEEERRIIELHAKMGNKWARMAAELPGRTDNEIKNYWNTRIKRRQRAGLPIYPPDICMQAMTEKQPSDNMNTFSSAEVHHPDFMPVNNFEIPAVEFKNLELNQQLYSPALLDIPAGSLLDIPASSLLAQGLHSSYPNKSLLSTVHPSKRLRGSESFFPSLNTAIGNALTGGSQYQSDGSLQIAQSFVYSSPYDHSSTSDHATSSSLIPGSHAVLNGTPSSEPAWAMKLELPSLQTQMGSWGSPSPSSPLPCFESVDILIQTPPTEHTQSCNLSPQNSGLLDAVLYESETMKSSKIDGRQQTSRASTVEAAMMANSTHDLHETEWEAYDEQLSPLGHSSSSVFSGNSLDDLHSAETMPGCRIKEASNLGLMQYDEKVDTNKPDGLLQARFLACLELFWSYETPFQGPFLAERCNMTFLDDYVNRDCDQMDTDATASALGHGHDSCSSTAMATV</sequence>
<dbReference type="InterPro" id="IPR009057">
    <property type="entry name" value="Homeodomain-like_sf"/>
</dbReference>
<keyword evidence="7" id="KW-0539">Nucleus</keyword>
<feature type="domain" description="Myb-like" evidence="10">
    <location>
        <begin position="215"/>
        <end position="265"/>
    </location>
</feature>